<gene>
    <name evidence="1" type="ORF">MNBD_BACTEROID01-1695</name>
</gene>
<name>A0A3B0TYF0_9ZZZZ</name>
<evidence type="ECO:0000313" key="1">
    <source>
        <dbReference type="EMBL" id="VAW23595.1"/>
    </source>
</evidence>
<dbReference type="InterPro" id="IPR031977">
    <property type="entry name" value="DUF4783"/>
</dbReference>
<dbReference type="EMBL" id="UOEP01000199">
    <property type="protein sequence ID" value="VAW23595.1"/>
    <property type="molecule type" value="Genomic_DNA"/>
</dbReference>
<dbReference type="AlphaFoldDB" id="A0A3B0TYF0"/>
<protein>
    <recommendedName>
        <fullName evidence="2">DUF4783 domain-containing protein</fullName>
    </recommendedName>
</protein>
<proteinExistence type="predicted"/>
<dbReference type="Pfam" id="PF16022">
    <property type="entry name" value="DUF4783"/>
    <property type="match status" value="1"/>
</dbReference>
<evidence type="ECO:0008006" key="2">
    <source>
        <dbReference type="Google" id="ProtNLM"/>
    </source>
</evidence>
<dbReference type="Gene3D" id="3.10.450.50">
    <property type="match status" value="1"/>
</dbReference>
<organism evidence="1">
    <name type="scientific">hydrothermal vent metagenome</name>
    <dbReference type="NCBI Taxonomy" id="652676"/>
    <lineage>
        <taxon>unclassified sequences</taxon>
        <taxon>metagenomes</taxon>
        <taxon>ecological metagenomes</taxon>
    </lineage>
</organism>
<sequence length="134" mass="15220">MNTKHDKVFLSLILIFTLSITSFVSLAQIPDEIILSLKSGNSKVLSSYFNENIELVVLENDNVYSRAQAQQIICNFFEQYHPEEFNVIHQGGREGAQYVIGGLLTKQGNFRVSFLLKKNGGKVYIHQLRIEKQG</sequence>
<accession>A0A3B0TYF0</accession>
<reference evidence="1" key="1">
    <citation type="submission" date="2018-06" db="EMBL/GenBank/DDBJ databases">
        <authorList>
            <person name="Zhirakovskaya E."/>
        </authorList>
    </citation>
    <scope>NUCLEOTIDE SEQUENCE</scope>
</reference>